<comment type="similarity">
    <text evidence="1">Belongs to the TEX13 family.</text>
</comment>
<protein>
    <submittedName>
        <fullName evidence="3">Testis expressed 13B</fullName>
    </submittedName>
</protein>
<name>A0A8C6G9J6_MUSSI</name>
<accession>A0A8C6G9J6</accession>
<reference evidence="3" key="1">
    <citation type="submission" date="2025-08" db="UniProtKB">
        <authorList>
            <consortium name="Ensembl"/>
        </authorList>
    </citation>
    <scope>IDENTIFICATION</scope>
</reference>
<proteinExistence type="inferred from homology"/>
<dbReference type="PANTHER" id="PTHR23111:SF64">
    <property type="entry name" value="TESTIS-EXPRESSED PROTEIN 13A"/>
    <property type="match status" value="1"/>
</dbReference>
<evidence type="ECO:0000313" key="4">
    <source>
        <dbReference type="Proteomes" id="UP000694415"/>
    </source>
</evidence>
<dbReference type="AlphaFoldDB" id="A0A8C6G9J6"/>
<sequence length="189" mass="21852">MNCEDVTTGFRHARVLMFINEQMAKHSRGPEFYLENLTLSWEEVEEKLNVLLDGTEVPRDVQEACAWSSLALGVRFAFRQGQLQGRRVQWLHDFASLHRSAAHALALDLKKLTDQHEIERKEAAYQLLLAHTKLAEVQRERDLMRLKLLHAVRLPPNPTEIAILMRYQESWRALPISFPSQTFLPAKGI</sequence>
<dbReference type="InterPro" id="IPR028193">
    <property type="entry name" value="TEX13A-D_N"/>
</dbReference>
<dbReference type="GO" id="GO:0003729">
    <property type="term" value="F:mRNA binding"/>
    <property type="evidence" value="ECO:0007669"/>
    <property type="project" value="TreeGrafter"/>
</dbReference>
<feature type="domain" description="Testis-expressed protein 13 A-D N-terminal" evidence="2">
    <location>
        <begin position="4"/>
        <end position="151"/>
    </location>
</feature>
<evidence type="ECO:0000259" key="2">
    <source>
        <dbReference type="Pfam" id="PF15186"/>
    </source>
</evidence>
<dbReference type="Proteomes" id="UP000694415">
    <property type="component" value="Unplaced"/>
</dbReference>
<dbReference type="GeneTree" id="ENSGT00940000161342"/>
<dbReference type="PANTHER" id="PTHR23111">
    <property type="entry name" value="ZINC FINGER PROTEIN"/>
    <property type="match status" value="1"/>
</dbReference>
<evidence type="ECO:0000256" key="1">
    <source>
        <dbReference type="ARBA" id="ARBA00008287"/>
    </source>
</evidence>
<organism evidence="3 4">
    <name type="scientific">Mus spicilegus</name>
    <name type="common">Mound-building mouse</name>
    <dbReference type="NCBI Taxonomy" id="10103"/>
    <lineage>
        <taxon>Eukaryota</taxon>
        <taxon>Metazoa</taxon>
        <taxon>Chordata</taxon>
        <taxon>Craniata</taxon>
        <taxon>Vertebrata</taxon>
        <taxon>Euteleostomi</taxon>
        <taxon>Mammalia</taxon>
        <taxon>Eutheria</taxon>
        <taxon>Euarchontoglires</taxon>
        <taxon>Glires</taxon>
        <taxon>Rodentia</taxon>
        <taxon>Myomorpha</taxon>
        <taxon>Muroidea</taxon>
        <taxon>Muridae</taxon>
        <taxon>Murinae</taxon>
        <taxon>Mus</taxon>
        <taxon>Mus</taxon>
    </lineage>
</organism>
<keyword evidence="4" id="KW-1185">Reference proteome</keyword>
<dbReference type="Pfam" id="PF15186">
    <property type="entry name" value="TEX13"/>
    <property type="match status" value="1"/>
</dbReference>
<reference evidence="3" key="2">
    <citation type="submission" date="2025-09" db="UniProtKB">
        <authorList>
            <consortium name="Ensembl"/>
        </authorList>
    </citation>
    <scope>IDENTIFICATION</scope>
</reference>
<evidence type="ECO:0000313" key="3">
    <source>
        <dbReference type="Ensembl" id="ENSMSIP00000002688.1"/>
    </source>
</evidence>
<dbReference type="Ensembl" id="ENSMSIT00000003417.1">
    <property type="protein sequence ID" value="ENSMSIP00000002688.1"/>
    <property type="gene ID" value="ENSMSIG00000002530.1"/>
</dbReference>